<dbReference type="AlphaFoldDB" id="A0A0D9YVA1"/>
<dbReference type="HOGENOM" id="CLU_1296114_0_0_1"/>
<protein>
    <submittedName>
        <fullName evidence="2">Uncharacterized protein</fullName>
    </submittedName>
</protein>
<dbReference type="Gramene" id="OGLUM02G25320.1">
    <property type="protein sequence ID" value="OGLUM02G25320.1"/>
    <property type="gene ID" value="OGLUM02G25320"/>
</dbReference>
<name>A0A0D9YVA1_9ORYZ</name>
<proteinExistence type="predicted"/>
<feature type="compositionally biased region" description="Polar residues" evidence="1">
    <location>
        <begin position="127"/>
        <end position="146"/>
    </location>
</feature>
<dbReference type="EnsemblPlants" id="OGLUM02G25320.1">
    <property type="protein sequence ID" value="OGLUM02G25320.1"/>
    <property type="gene ID" value="OGLUM02G25320"/>
</dbReference>
<dbReference type="Proteomes" id="UP000026961">
    <property type="component" value="Chromosome 2"/>
</dbReference>
<keyword evidence="3" id="KW-1185">Reference proteome</keyword>
<reference evidence="2" key="1">
    <citation type="submission" date="2015-04" db="UniProtKB">
        <authorList>
            <consortium name="EnsemblPlants"/>
        </authorList>
    </citation>
    <scope>IDENTIFICATION</scope>
</reference>
<evidence type="ECO:0000313" key="2">
    <source>
        <dbReference type="EnsemblPlants" id="OGLUM02G25320.1"/>
    </source>
</evidence>
<accession>A0A0D9YVA1</accession>
<evidence type="ECO:0000313" key="3">
    <source>
        <dbReference type="Proteomes" id="UP000026961"/>
    </source>
</evidence>
<reference evidence="2" key="2">
    <citation type="submission" date="2018-05" db="EMBL/GenBank/DDBJ databases">
        <title>OgluRS3 (Oryza glumaepatula Reference Sequence Version 3).</title>
        <authorList>
            <person name="Zhang J."/>
            <person name="Kudrna D."/>
            <person name="Lee S."/>
            <person name="Talag J."/>
            <person name="Welchert J."/>
            <person name="Wing R.A."/>
        </authorList>
    </citation>
    <scope>NUCLEOTIDE SEQUENCE [LARGE SCALE GENOMIC DNA]</scope>
</reference>
<feature type="region of interest" description="Disordered" evidence="1">
    <location>
        <begin position="114"/>
        <end position="146"/>
    </location>
</feature>
<organism evidence="2">
    <name type="scientific">Oryza glumipatula</name>
    <dbReference type="NCBI Taxonomy" id="40148"/>
    <lineage>
        <taxon>Eukaryota</taxon>
        <taxon>Viridiplantae</taxon>
        <taxon>Streptophyta</taxon>
        <taxon>Embryophyta</taxon>
        <taxon>Tracheophyta</taxon>
        <taxon>Spermatophyta</taxon>
        <taxon>Magnoliopsida</taxon>
        <taxon>Liliopsida</taxon>
        <taxon>Poales</taxon>
        <taxon>Poaceae</taxon>
        <taxon>BOP clade</taxon>
        <taxon>Oryzoideae</taxon>
        <taxon>Oryzeae</taxon>
        <taxon>Oryzinae</taxon>
        <taxon>Oryza</taxon>
    </lineage>
</organism>
<sequence>MATTVKLLGVGFTRTQLEEDLLVVREFTRLATSPSYKAAQPWPEPTQRFIVVGERMIEALVESGGHALGRDMMFKFIAISHIPFGETMGLKTSLAQALPLERRRESYESTCGMPLARRPFRTPPHMLTQSHSRSLTVQSISTTTPSQNSQRRRILWIAYSMLVLGTERDPEDFGQKFLEISFVGEDELRQLMLSPHTACRLQLIEPGDKNLNL</sequence>
<evidence type="ECO:0000256" key="1">
    <source>
        <dbReference type="SAM" id="MobiDB-lite"/>
    </source>
</evidence>